<dbReference type="InterPro" id="IPR007420">
    <property type="entry name" value="DUF465"/>
</dbReference>
<organism evidence="1 2">
    <name type="scientific">Stakelama saccharophila</name>
    <dbReference type="NCBI Taxonomy" id="3075605"/>
    <lineage>
        <taxon>Bacteria</taxon>
        <taxon>Pseudomonadati</taxon>
        <taxon>Pseudomonadota</taxon>
        <taxon>Alphaproteobacteria</taxon>
        <taxon>Sphingomonadales</taxon>
        <taxon>Sphingomonadaceae</taxon>
        <taxon>Stakelama</taxon>
    </lineage>
</organism>
<evidence type="ECO:0000313" key="2">
    <source>
        <dbReference type="Proteomes" id="UP001302249"/>
    </source>
</evidence>
<dbReference type="InterPro" id="IPR038444">
    <property type="entry name" value="DUF465_sf"/>
</dbReference>
<keyword evidence="2" id="KW-1185">Reference proteome</keyword>
<gene>
    <name evidence="1" type="ORF">RPR59_08795</name>
</gene>
<reference evidence="1 2" key="1">
    <citation type="submission" date="2023-09" db="EMBL/GenBank/DDBJ databases">
        <authorList>
            <person name="Rey-Velasco X."/>
        </authorList>
    </citation>
    <scope>NUCLEOTIDE SEQUENCE [LARGE SCALE GENOMIC DNA]</scope>
    <source>
        <strain evidence="1 2">W311</strain>
    </source>
</reference>
<dbReference type="Gene3D" id="6.10.280.50">
    <property type="match status" value="1"/>
</dbReference>
<name>A0ABZ0BCV0_9SPHN</name>
<dbReference type="Proteomes" id="UP001302249">
    <property type="component" value="Chromosome"/>
</dbReference>
<sequence>MSDQLRQHLHELQTAHRDLDLAIDALFAKPAPDQLRIARLKRQKLRVKDEIADLEDQLTPDIIA</sequence>
<proteinExistence type="predicted"/>
<protein>
    <submittedName>
        <fullName evidence="1">DUF465 domain-containing protein</fullName>
    </submittedName>
</protein>
<dbReference type="Pfam" id="PF04325">
    <property type="entry name" value="DUF465"/>
    <property type="match status" value="1"/>
</dbReference>
<accession>A0ABZ0BCV0</accession>
<dbReference type="EMBL" id="CP135076">
    <property type="protein sequence ID" value="WNO55152.1"/>
    <property type="molecule type" value="Genomic_DNA"/>
</dbReference>
<evidence type="ECO:0000313" key="1">
    <source>
        <dbReference type="EMBL" id="WNO55152.1"/>
    </source>
</evidence>